<dbReference type="PANTHER" id="PTHR30353">
    <property type="entry name" value="INNER MEMBRANE PROTEIN DEDA-RELATED"/>
    <property type="match status" value="1"/>
</dbReference>
<keyword evidence="3 7" id="KW-1003">Cell membrane</keyword>
<evidence type="ECO:0000256" key="1">
    <source>
        <dbReference type="ARBA" id="ARBA00004651"/>
    </source>
</evidence>
<feature type="transmembrane region" description="Helical" evidence="7">
    <location>
        <begin position="173"/>
        <end position="194"/>
    </location>
</feature>
<proteinExistence type="inferred from homology"/>
<evidence type="ECO:0000256" key="3">
    <source>
        <dbReference type="ARBA" id="ARBA00022475"/>
    </source>
</evidence>
<comment type="caution">
    <text evidence="9">The sequence shown here is derived from an EMBL/GenBank/DDBJ whole genome shotgun (WGS) entry which is preliminary data.</text>
</comment>
<protein>
    <submittedName>
        <fullName evidence="9">DedA family protein</fullName>
    </submittedName>
</protein>
<keyword evidence="5 7" id="KW-1133">Transmembrane helix</keyword>
<accession>A0ABP3ZXW7</accession>
<reference evidence="10" key="1">
    <citation type="journal article" date="2019" name="Int. J. Syst. Evol. Microbiol.">
        <title>The Global Catalogue of Microorganisms (GCM) 10K type strain sequencing project: providing services to taxonomists for standard genome sequencing and annotation.</title>
        <authorList>
            <consortium name="The Broad Institute Genomics Platform"/>
            <consortium name="The Broad Institute Genome Sequencing Center for Infectious Disease"/>
            <person name="Wu L."/>
            <person name="Ma J."/>
        </authorList>
    </citation>
    <scope>NUCLEOTIDE SEQUENCE [LARGE SCALE GENOMIC DNA]</scope>
    <source>
        <strain evidence="10">JCM 10977</strain>
    </source>
</reference>
<keyword evidence="10" id="KW-1185">Reference proteome</keyword>
<evidence type="ECO:0000256" key="5">
    <source>
        <dbReference type="ARBA" id="ARBA00022989"/>
    </source>
</evidence>
<evidence type="ECO:0000256" key="4">
    <source>
        <dbReference type="ARBA" id="ARBA00022692"/>
    </source>
</evidence>
<dbReference type="PANTHER" id="PTHR30353:SF0">
    <property type="entry name" value="TRANSMEMBRANE PROTEIN"/>
    <property type="match status" value="1"/>
</dbReference>
<dbReference type="InterPro" id="IPR032818">
    <property type="entry name" value="DedA-like"/>
</dbReference>
<sequence>MNLLDPHSLLSQLGPWAVLLVMFAETGLLIGFFLPGDSLLFTAGLLTTTGIHLNLPLTLVFAPLGAVLGAQVGYLIGRRFGPAIVERPRLERAAERAAERAREHLESYGVGRAVVLARFIPGVRTVMNPLAGTLRIDAKAFARWQVAGGVVWTVGLVLAGHLLGSQIPGVDKYLLPIIAVIVIVSLVPVGIEFLRQRSPADGMTAEETSSCWT</sequence>
<evidence type="ECO:0000256" key="6">
    <source>
        <dbReference type="ARBA" id="ARBA00023136"/>
    </source>
</evidence>
<dbReference type="Pfam" id="PF09335">
    <property type="entry name" value="VTT_dom"/>
    <property type="match status" value="1"/>
</dbReference>
<keyword evidence="4 7" id="KW-0812">Transmembrane</keyword>
<dbReference type="EMBL" id="BAAAHK010000003">
    <property type="protein sequence ID" value="GAA0928674.1"/>
    <property type="molecule type" value="Genomic_DNA"/>
</dbReference>
<gene>
    <name evidence="9" type="ORF">GCM10009554_10440</name>
</gene>
<name>A0ABP3ZXW7_9ACTN</name>
<feature type="transmembrane region" description="Helical" evidence="7">
    <location>
        <begin position="55"/>
        <end position="77"/>
    </location>
</feature>
<dbReference type="InterPro" id="IPR032816">
    <property type="entry name" value="VTT_dom"/>
</dbReference>
<organism evidence="9 10">
    <name type="scientific">Kribbella koreensis</name>
    <dbReference type="NCBI Taxonomy" id="57909"/>
    <lineage>
        <taxon>Bacteria</taxon>
        <taxon>Bacillati</taxon>
        <taxon>Actinomycetota</taxon>
        <taxon>Actinomycetes</taxon>
        <taxon>Propionibacteriales</taxon>
        <taxon>Kribbellaceae</taxon>
        <taxon>Kribbella</taxon>
    </lineage>
</organism>
<evidence type="ECO:0000256" key="2">
    <source>
        <dbReference type="ARBA" id="ARBA00010792"/>
    </source>
</evidence>
<keyword evidence="6 7" id="KW-0472">Membrane</keyword>
<evidence type="ECO:0000313" key="9">
    <source>
        <dbReference type="EMBL" id="GAA0928674.1"/>
    </source>
</evidence>
<feature type="domain" description="VTT" evidence="8">
    <location>
        <begin position="35"/>
        <end position="161"/>
    </location>
</feature>
<comment type="subcellular location">
    <subcellularLocation>
        <location evidence="1 7">Cell membrane</location>
        <topology evidence="1 7">Multi-pass membrane protein</topology>
    </subcellularLocation>
</comment>
<feature type="transmembrane region" description="Helical" evidence="7">
    <location>
        <begin position="16"/>
        <end position="35"/>
    </location>
</feature>
<feature type="transmembrane region" description="Helical" evidence="7">
    <location>
        <begin position="144"/>
        <end position="167"/>
    </location>
</feature>
<evidence type="ECO:0000259" key="8">
    <source>
        <dbReference type="Pfam" id="PF09335"/>
    </source>
</evidence>
<comment type="similarity">
    <text evidence="2 7">Belongs to the DedA family.</text>
</comment>
<evidence type="ECO:0000313" key="10">
    <source>
        <dbReference type="Proteomes" id="UP001500542"/>
    </source>
</evidence>
<evidence type="ECO:0000256" key="7">
    <source>
        <dbReference type="RuleBase" id="RU367016"/>
    </source>
</evidence>
<dbReference type="Proteomes" id="UP001500542">
    <property type="component" value="Unassembled WGS sequence"/>
</dbReference>